<evidence type="ECO:0000256" key="1">
    <source>
        <dbReference type="SAM" id="Phobius"/>
    </source>
</evidence>
<dbReference type="AlphaFoldDB" id="A0A1S8MYY0"/>
<dbReference type="Proteomes" id="UP000191154">
    <property type="component" value="Unassembled WGS sequence"/>
</dbReference>
<sequence>MIYLVILMFNYCLIIIYELFMNIIKKILIRIMILGCSCKKLRIAIIFNKINNLIDNLYYKITLNIFGGFDLCYPRNSLEPYYYLFRSLFLRRFTLYVSAIILVIYSNYTVVVGIKDYIINDFRKLLSLNNIIEIFNNIWSIQLEKIKILVTIILLFMGVLYIVINFISKRYLEYADFEISLKELEKEKIKKVVAYQEEILEILIDVYYQIGDNLKLINSIYKDLKQERIIYYERLKEGSRKNYYLNGLNPFRCDIENLKDYSNNFKRLDEMIKKMEEEKSIKVYNNYNKDFGSEFIRLGLVDIGYKYLGYKRLEICKIKERIETYFGNADNLESTDKFKVLEWNIETYRNDSIRYYINIKNYVNKFEKRRNKTMKYSEFNSKLKGIEERFKAFK</sequence>
<gene>
    <name evidence="2" type="ORF">CLOSAC_36890</name>
</gene>
<organism evidence="2 3">
    <name type="scientific">Clostridium saccharobutylicum</name>
    <dbReference type="NCBI Taxonomy" id="169679"/>
    <lineage>
        <taxon>Bacteria</taxon>
        <taxon>Bacillati</taxon>
        <taxon>Bacillota</taxon>
        <taxon>Clostridia</taxon>
        <taxon>Eubacteriales</taxon>
        <taxon>Clostridiaceae</taxon>
        <taxon>Clostridium</taxon>
    </lineage>
</organism>
<evidence type="ECO:0000313" key="2">
    <source>
        <dbReference type="EMBL" id="OOM09408.1"/>
    </source>
</evidence>
<proteinExistence type="predicted"/>
<dbReference type="EMBL" id="LZYZ01000007">
    <property type="protein sequence ID" value="OOM09408.1"/>
    <property type="molecule type" value="Genomic_DNA"/>
</dbReference>
<name>A0A1S8MYY0_CLOSA</name>
<feature type="transmembrane region" description="Helical" evidence="1">
    <location>
        <begin position="6"/>
        <end position="24"/>
    </location>
</feature>
<accession>A0A1S8MYY0</accession>
<feature type="transmembrane region" description="Helical" evidence="1">
    <location>
        <begin position="93"/>
        <end position="114"/>
    </location>
</feature>
<keyword evidence="1" id="KW-1133">Transmembrane helix</keyword>
<protein>
    <submittedName>
        <fullName evidence="2">Uncharacterized protein</fullName>
    </submittedName>
</protein>
<reference evidence="2 3" key="1">
    <citation type="submission" date="2016-05" db="EMBL/GenBank/DDBJ databases">
        <title>Microbial solvent formation.</title>
        <authorList>
            <person name="Poehlein A."/>
            <person name="Montoya Solano J.D."/>
            <person name="Flitsch S."/>
            <person name="Krabben P."/>
            <person name="Duerre P."/>
            <person name="Daniel R."/>
        </authorList>
    </citation>
    <scope>NUCLEOTIDE SEQUENCE [LARGE SCALE GENOMIC DNA]</scope>
    <source>
        <strain evidence="2 3">L1-8</strain>
    </source>
</reference>
<feature type="transmembrane region" description="Helical" evidence="1">
    <location>
        <begin position="146"/>
        <end position="167"/>
    </location>
</feature>
<comment type="caution">
    <text evidence="2">The sequence shown here is derived from an EMBL/GenBank/DDBJ whole genome shotgun (WGS) entry which is preliminary data.</text>
</comment>
<keyword evidence="1" id="KW-0812">Transmembrane</keyword>
<dbReference type="RefSeq" id="WP_077866717.1">
    <property type="nucleotide sequence ID" value="NZ_LZYZ01000007.1"/>
</dbReference>
<keyword evidence="1" id="KW-0472">Membrane</keyword>
<evidence type="ECO:0000313" key="3">
    <source>
        <dbReference type="Proteomes" id="UP000191154"/>
    </source>
</evidence>